<dbReference type="STRING" id="1202768.SAMN05216285_3319"/>
<sequence length="544" mass="60285">MTGVAVIGGGVGGLTAAHELAERGIDVTVLEATDQFGGKARSVPISDGQAPLHGEHGFRFFPAFYRHVVDTMARIPDGAGTVADNLVETEATLVASTAGPGRIAETRTPDTIRGWLDAFRPAFAEDLPAADVRFLLERLLYLLTACEQRREGELDDLSWWEFIDAENRSQAFRDRLASTTQALVALRPQVGSARTIGTVYLQLLFGQLDPTRPTERVLNAPTSEAWIEPWVRHLETLGVELRPNAPARRLETNGRRVTGVVLADGTIVRADEYVLAVPVDVAPAFVTSDLRRLAPELGRIERLDTAWMNGIQFYLTEDIDLTRGHQVYADAPWALTSISQRQFWTEYDVAARGPDAVEGVLSVIASDWDTPGILYDKPARACTREEIAAEIWAQLKAHLNEADERERLRDELLIDWFLDPAIVETDEGVENRSPLLINTVGSLRNRPPADVAVPNLALAGDYVRTNTDLASMESADEAGRRAANAILDRRGSRRSRARIWELSEPAVFEPFKRQDRLRYRLGLPHPASVTQSLRSFTRRFGGRA</sequence>
<evidence type="ECO:0000256" key="2">
    <source>
        <dbReference type="ARBA" id="ARBA00023002"/>
    </source>
</evidence>
<dbReference type="InterPro" id="IPR050464">
    <property type="entry name" value="Zeta_carotene_desat/Oxidored"/>
</dbReference>
<evidence type="ECO:0000256" key="1">
    <source>
        <dbReference type="ARBA" id="ARBA00001974"/>
    </source>
</evidence>
<evidence type="ECO:0000313" key="4">
    <source>
        <dbReference type="EMBL" id="SEW24150.1"/>
    </source>
</evidence>
<gene>
    <name evidence="4" type="ORF">SAMN05216285_3319</name>
</gene>
<organism evidence="4 5">
    <name type="scientific">Natrinema salifodinae</name>
    <dbReference type="NCBI Taxonomy" id="1202768"/>
    <lineage>
        <taxon>Archaea</taxon>
        <taxon>Methanobacteriati</taxon>
        <taxon>Methanobacteriota</taxon>
        <taxon>Stenosarchaea group</taxon>
        <taxon>Halobacteria</taxon>
        <taxon>Halobacteriales</taxon>
        <taxon>Natrialbaceae</taxon>
        <taxon>Natrinema</taxon>
    </lineage>
</organism>
<keyword evidence="2" id="KW-0560">Oxidoreductase</keyword>
<dbReference type="InterPro" id="IPR001613">
    <property type="entry name" value="Flavin_amine_oxidase"/>
</dbReference>
<dbReference type="InterPro" id="IPR036188">
    <property type="entry name" value="FAD/NAD-bd_sf"/>
</dbReference>
<dbReference type="InterPro" id="IPR002937">
    <property type="entry name" value="Amino_oxidase"/>
</dbReference>
<evidence type="ECO:0000259" key="3">
    <source>
        <dbReference type="Pfam" id="PF01593"/>
    </source>
</evidence>
<dbReference type="SUPFAM" id="SSF51905">
    <property type="entry name" value="FAD/NAD(P)-binding domain"/>
    <property type="match status" value="1"/>
</dbReference>
<keyword evidence="5" id="KW-1185">Reference proteome</keyword>
<dbReference type="Proteomes" id="UP000183275">
    <property type="component" value="Unassembled WGS sequence"/>
</dbReference>
<dbReference type="EMBL" id="FOIS01000004">
    <property type="protein sequence ID" value="SEW24150.1"/>
    <property type="molecule type" value="Genomic_DNA"/>
</dbReference>
<dbReference type="RefSeq" id="WP_049989999.1">
    <property type="nucleotide sequence ID" value="NZ_FOIS01000004.1"/>
</dbReference>
<dbReference type="Pfam" id="PF01593">
    <property type="entry name" value="Amino_oxidase"/>
    <property type="match status" value="1"/>
</dbReference>
<dbReference type="PANTHER" id="PTHR42923:SF46">
    <property type="entry name" value="AMINE OXIDASE"/>
    <property type="match status" value="1"/>
</dbReference>
<comment type="cofactor">
    <cofactor evidence="1">
        <name>FAD</name>
        <dbReference type="ChEBI" id="CHEBI:57692"/>
    </cofactor>
</comment>
<dbReference type="eggNOG" id="arCOG01521">
    <property type="taxonomic scope" value="Archaea"/>
</dbReference>
<proteinExistence type="predicted"/>
<name>A0A1I0QAV8_9EURY</name>
<accession>A0A1I0QAV8</accession>
<dbReference type="PANTHER" id="PTHR42923">
    <property type="entry name" value="PROTOPORPHYRINOGEN OXIDASE"/>
    <property type="match status" value="1"/>
</dbReference>
<dbReference type="GO" id="GO:0016491">
    <property type="term" value="F:oxidoreductase activity"/>
    <property type="evidence" value="ECO:0007669"/>
    <property type="project" value="UniProtKB-KW"/>
</dbReference>
<dbReference type="PRINTS" id="PR00757">
    <property type="entry name" value="AMINEOXDASEF"/>
</dbReference>
<dbReference type="OrthoDB" id="203172at2157"/>
<dbReference type="AlphaFoldDB" id="A0A1I0QAV8"/>
<evidence type="ECO:0000313" key="5">
    <source>
        <dbReference type="Proteomes" id="UP000183275"/>
    </source>
</evidence>
<protein>
    <submittedName>
        <fullName evidence="4">NAD-binding domain and a Fe-S cluster-containing protein</fullName>
    </submittedName>
</protein>
<dbReference type="Gene3D" id="3.50.50.60">
    <property type="entry name" value="FAD/NAD(P)-binding domain"/>
    <property type="match status" value="1"/>
</dbReference>
<reference evidence="5" key="1">
    <citation type="submission" date="2016-10" db="EMBL/GenBank/DDBJ databases">
        <authorList>
            <person name="Varghese N."/>
        </authorList>
    </citation>
    <scope>NUCLEOTIDE SEQUENCE [LARGE SCALE GENOMIC DNA]</scope>
    <source>
        <strain evidence="5">CGMCC 1.12284</strain>
    </source>
</reference>
<feature type="domain" description="Amine oxidase" evidence="3">
    <location>
        <begin position="12"/>
        <end position="487"/>
    </location>
</feature>